<evidence type="ECO:0000313" key="1">
    <source>
        <dbReference type="EMBL" id="PTB40249.1"/>
    </source>
</evidence>
<dbReference type="OrthoDB" id="4884110at2759"/>
<organism evidence="1 2">
    <name type="scientific">Trichoderma asperellum (strain ATCC 204424 / CBS 433.97 / NBRC 101777)</name>
    <dbReference type="NCBI Taxonomy" id="1042311"/>
    <lineage>
        <taxon>Eukaryota</taxon>
        <taxon>Fungi</taxon>
        <taxon>Dikarya</taxon>
        <taxon>Ascomycota</taxon>
        <taxon>Pezizomycotina</taxon>
        <taxon>Sordariomycetes</taxon>
        <taxon>Hypocreomycetidae</taxon>
        <taxon>Hypocreales</taxon>
        <taxon>Hypocreaceae</taxon>
        <taxon>Trichoderma</taxon>
    </lineage>
</organism>
<accession>A0A2T3Z611</accession>
<evidence type="ECO:0000313" key="2">
    <source>
        <dbReference type="Proteomes" id="UP000240493"/>
    </source>
</evidence>
<dbReference type="EMBL" id="KZ679263">
    <property type="protein sequence ID" value="PTB40249.1"/>
    <property type="molecule type" value="Genomic_DNA"/>
</dbReference>
<gene>
    <name evidence="1" type="ORF">M441DRAFT_141773</name>
</gene>
<sequence length="88" mass="9770">MENTDEHLPPMYEAEDQIMLLPPPYHGRDDCPAARSDGVIRVNNILPASGKASGTMSRYWKWIAKEVASSTERHGKNSDMCFGACCRG</sequence>
<dbReference type="Proteomes" id="UP000240493">
    <property type="component" value="Unassembled WGS sequence"/>
</dbReference>
<protein>
    <submittedName>
        <fullName evidence="1">Uncharacterized protein</fullName>
    </submittedName>
</protein>
<name>A0A2T3Z611_TRIA4</name>
<dbReference type="AlphaFoldDB" id="A0A2T3Z611"/>
<keyword evidence="2" id="KW-1185">Reference proteome</keyword>
<proteinExistence type="predicted"/>
<reference evidence="1 2" key="1">
    <citation type="submission" date="2016-07" db="EMBL/GenBank/DDBJ databases">
        <title>Multiple horizontal gene transfer events from other fungi enriched the ability of initially mycotrophic Trichoderma (Ascomycota) to feed on dead plant biomass.</title>
        <authorList>
            <consortium name="DOE Joint Genome Institute"/>
            <person name="Aerts A."/>
            <person name="Atanasova L."/>
            <person name="Chenthamara K."/>
            <person name="Zhang J."/>
            <person name="Grujic M."/>
            <person name="Henrissat B."/>
            <person name="Kuo A."/>
            <person name="Salamov A."/>
            <person name="Lipzen A."/>
            <person name="Labutti K."/>
            <person name="Barry K."/>
            <person name="Miao Y."/>
            <person name="Rahimi M.J."/>
            <person name="Shen Q."/>
            <person name="Grigoriev I.V."/>
            <person name="Kubicek C.P."/>
            <person name="Druzhinina I.S."/>
        </authorList>
    </citation>
    <scope>NUCLEOTIDE SEQUENCE [LARGE SCALE GENOMIC DNA]</scope>
    <source>
        <strain evidence="1 2">CBS 433.97</strain>
    </source>
</reference>